<dbReference type="EMBL" id="GEDG01020020">
    <property type="protein sequence ID" value="JAP19463.1"/>
    <property type="molecule type" value="Transcribed_RNA"/>
</dbReference>
<dbReference type="PANTHER" id="PTHR37713">
    <property type="entry name" value="OS05G0176600 PROTEIN"/>
    <property type="match status" value="1"/>
</dbReference>
<feature type="transmembrane region" description="Helical" evidence="1">
    <location>
        <begin position="49"/>
        <end position="67"/>
    </location>
</feature>
<keyword evidence="1" id="KW-0812">Transmembrane</keyword>
<name>A0A0V0HH87_SOLCH</name>
<dbReference type="AlphaFoldDB" id="A0A0V0HH87"/>
<reference evidence="2" key="1">
    <citation type="submission" date="2015-12" db="EMBL/GenBank/DDBJ databases">
        <title>Gene expression during late stages of embryo sac development: a critical building block for successful pollen-pistil interactions.</title>
        <authorList>
            <person name="Liu Y."/>
            <person name="Joly V."/>
            <person name="Sabar M."/>
            <person name="Matton D.P."/>
        </authorList>
    </citation>
    <scope>NUCLEOTIDE SEQUENCE</scope>
</reference>
<keyword evidence="1" id="KW-0472">Membrane</keyword>
<feature type="transmembrane region" description="Helical" evidence="1">
    <location>
        <begin position="20"/>
        <end position="37"/>
    </location>
</feature>
<sequence>MDSPSDSQVIRRRKGPAFEYLVPLIYAPALPLIRIALRHKPVLRDRLFYGVLAGAFAHGTYLVYPLSHPLNYCLFLPARPTPPKFCVSLCFNRSLRYTK</sequence>
<accession>A0A0V0HH87</accession>
<dbReference type="PANTHER" id="PTHR37713:SF1">
    <property type="entry name" value="OS05G0176600 PROTEIN"/>
    <property type="match status" value="1"/>
</dbReference>
<keyword evidence="1" id="KW-1133">Transmembrane helix</keyword>
<evidence type="ECO:0000256" key="1">
    <source>
        <dbReference type="SAM" id="Phobius"/>
    </source>
</evidence>
<dbReference type="GO" id="GO:0009507">
    <property type="term" value="C:chloroplast"/>
    <property type="evidence" value="ECO:0007669"/>
    <property type="project" value="TreeGrafter"/>
</dbReference>
<proteinExistence type="predicted"/>
<evidence type="ECO:0000313" key="2">
    <source>
        <dbReference type="EMBL" id="JAP19463.1"/>
    </source>
</evidence>
<protein>
    <submittedName>
        <fullName evidence="2">Putative ovule protein</fullName>
    </submittedName>
</protein>
<organism evidence="2">
    <name type="scientific">Solanum chacoense</name>
    <name type="common">Chaco potato</name>
    <dbReference type="NCBI Taxonomy" id="4108"/>
    <lineage>
        <taxon>Eukaryota</taxon>
        <taxon>Viridiplantae</taxon>
        <taxon>Streptophyta</taxon>
        <taxon>Embryophyta</taxon>
        <taxon>Tracheophyta</taxon>
        <taxon>Spermatophyta</taxon>
        <taxon>Magnoliopsida</taxon>
        <taxon>eudicotyledons</taxon>
        <taxon>Gunneridae</taxon>
        <taxon>Pentapetalae</taxon>
        <taxon>asterids</taxon>
        <taxon>lamiids</taxon>
        <taxon>Solanales</taxon>
        <taxon>Solanaceae</taxon>
        <taxon>Solanoideae</taxon>
        <taxon>Solaneae</taxon>
        <taxon>Solanum</taxon>
    </lineage>
</organism>